<gene>
    <name evidence="3" type="primary">SACS</name>
    <name evidence="3" type="ORF">BLAG_LOCUS7042</name>
</gene>
<feature type="domain" description="Sacsin/Nov" evidence="2">
    <location>
        <begin position="2718"/>
        <end position="2963"/>
    </location>
</feature>
<dbReference type="InterPro" id="IPR052972">
    <property type="entry name" value="Sacsin_chaperone_reg"/>
</dbReference>
<evidence type="ECO:0000313" key="4">
    <source>
        <dbReference type="Proteomes" id="UP000838412"/>
    </source>
</evidence>
<dbReference type="PANTHER" id="PTHR15600">
    <property type="entry name" value="SACSIN"/>
    <property type="match status" value="1"/>
</dbReference>
<protein>
    <submittedName>
        <fullName evidence="3">SACS protein</fullName>
    </submittedName>
</protein>
<dbReference type="SUPFAM" id="SSF55874">
    <property type="entry name" value="ATPase domain of HSP90 chaperone/DNA topoisomerase II/histidine kinase"/>
    <property type="match status" value="5"/>
</dbReference>
<dbReference type="OrthoDB" id="1262810at2759"/>
<evidence type="ECO:0000313" key="3">
    <source>
        <dbReference type="EMBL" id="CAH1244398.1"/>
    </source>
</evidence>
<feature type="domain" description="Sacsin/Nov" evidence="2">
    <location>
        <begin position="9"/>
        <end position="222"/>
    </location>
</feature>
<sequence>MITKRFLHIYQELIQNAEDAEASEVRFLYDRTQYGAQTLHSPKLAPYQGPALCAYNDACFTEDDWNNIQNTARSVKKGDPMKIGRFGLGFNSVYHLTDLPMILSGQHVAILDPHESIFRIDGLRQSGRIWHLKEDAEEIKSLQDQFSPFKKLFDSTEDPFETGSFNGTIFRFPLRQTPSRLSKTLYDYQIVVDLFDSFKADGDIVLLFMHHVRSIKLMTRETTGHSGTDYRVSKSSKSEQEKKNRFTTKVREARGVSWEDRETVVSTCRFSMAIDCGPTRDWLVTNYVKGRGISEEAMKLSEELSLLPWVGVAMPLSEEEEFAGRTFCCLPLPAGHESTGLPVHVHGFFGVSDNRRSLKWTGTDQKSDSAARWNELLVQEILPAAYARLITDATKCCTQDTLYAALPDRSHAAPDWDKALTPFFDDALTQKVVWTPTNGGKWIAPEDAVFNRTSVPTAVLDYLVGAGIDVVTLPKHVMQAIDDTFDHQSLKEVTPGLLRATLKKTGVHNNSREHKLTWLQYALDDEKYDEMEGLELLPLADKTFTTFSKLNKTIFIESEEHPRALLPGLEGRFLDMDTDMQPTLHHLRATATEAEQKAGSDFPCLQLRHLTPHLVATHLREALPPDWLQVSHVTWDPARVQQPSKEWLAQLWQYLQTHFLSDLSPFVGLPILPILKLNTSSLVRLEQPSKVIRPRDGQTTIPDVIKKLARDVDATVLEDVPPYLNHPKLEEFIHRCTPSGLLQLFLTVGTNTVVSNVDTLNPEAKEILRAFFAKGDQLQGTERELLTKLPIFEAVDDTTLKPRYLAALDPEGEMRRIAPDLSADPLPEGLFFPTTLIVTKDLESQTLGHLVRLQQLSTAQLLTEMVEKVRCEDYTREQTDSLMLWILKNRHTLKAKDPSIIDRIQTLAFVTTNNNSKVTPAELFSPEEAVSDVLLGELVFPGPPYTDKITLTALLELGMRQKLSAQDILHGAESVQTFYASDVLTLSDAKRKAVAIISVLLHDDEMRTTRVKGALLTAALMDVNFLPVCSERPRSYLPGLPWYPEANSAAIFVSPKDARDLQCAELVGATMPTADGEISDGFISAFGWDKNKLPIEKVVGQLKMVCDHYEGSKRPAKHHFVQMLTEIYQHIDARLSAGDKTAMQLLSSDDFPPWVWQGDGLAAPKTVALTSPFNLILDLAPYRFILPEEFRDFKHMVKDAGVKESLDKSDLVQTLHEIQSAPKMSVERDLKLSVDIIGWLVSHPDILEEVRDDILVPIATKDSSRLTLAPVSECTYNDVSWSDAQDILDDEDEEFKPLHKLITLDAAQLLEVPSLSQRVVNAEEFGFDQCGQHEKVTQRLKNILNDYPEGAGIFKELIQNADDAGATEVKFLVDWRTNEDSKENLIDQGMAVCHGPALWAFNNAAFSEEDFKNIQNLGGQTKLEDLEKVGRFGVGFNSVYHVTDVPSFVSGSRVLFFDPHATHLSKHIKDKSRPGIGLDLKKNTRLTGRCKDQFKPFQGVFGYSTNTSYNGTLFRLPLRTPQEASESEISDVVYSKPGNANMERLIESFKEGLKPLLLFTQNVRHVTMYTLDEFSDPSSMIETFDVSKSPVKYLREIQNPLHSNRLTDKFQIQSNCLLATSGVMKLNRQGTDKAAEHPVTSMVVKVSCRQGKDNAMSEEWIISSCMGTETSLKLALSESGRKAGLVPCGGVAALLKSVDDSHQDAFIDNPLNGEVFCFLPLSITTGLPVHVNGSFAVASNRRGLWEETSTDRNDLKVEWNKALKEDAVCKAYARLITDATQCCTKNTLYAMLPDRNHTDPDWDKALTPFLDEVLAQKVVWTPANDGKWITPKDAVFNRTSVPTAVLDYLVGAGIDVVTLPKHVMQAIDDTFDRQSLREVTPGLLRATLKKTGVHNNSREHKLTWLQYALDDEKYDEMEGLELLPLADKTFTTFNNNKTIFIESEEHPRTLLPGLEGRFLDMDTDNQDILLHMRAAATEAEEKARSSHPCLQLRHLSPQLVATHLREALPPDWLQVSHVTWDPARAQQPPEEWLAQLWRYLQGHFPNDLSPFVGLPLLPTVGMNATSLVRLEQPSKVMRPRYDETNIPDVIKKLARDVDATVLEDVPPYLNHPKLEEFIHRCTPSGLLGLFLVVGTDKVIPQVDALNPETKKILRAFFAKCDNLLDTGRELLTKLPIFEAVDDTSLKPRYLAGLDLEGKMRRIAPDLSADPLPEGLFFPTTLIVTKDLESQTLGHLVRLQQLSTAQLLTEMVEKVRCEDYTREQTDSLMLWILKNLHTLKTKDPSIIDRIQTLAFVTTNNNSKVTPAELFSPEDAVSDVLLGEPVFPGPPYIDKITLTVLLELGMRQKLSAQDILHGAESVQTFYASDVLTLSDAKRKAVAIISVLLHDHEMLTTRVKGALLTAALMDVKFLPVCSERPRSYLPGLSWYPEANSATIFVSPKDARDLQCAELVGATMPIVDGEISDGIISAFGWDKNKLPIEKVVGQLKMVCDHYEGSKRPAKHHFVQILTEIYQHIDARLSAGDKTAMQLLSSDDFPPWVWQGDGLAAPKTVALTSPFNLILDLAPYRFILPEEFRDFKQMFKDAGVKESFDKSDLVQTLHKIQSAPKMSVERDLKLSVDIIGWLVSHPDILEEVRDDILVPIATKDSSRLTLAPVSECTYNDVSWSDAQDILDDVDEEFKPLHKLITLDAAQLLEAPSLSQRVVNAEEFGFDQCGQHEKVTQRLKNILNDYPEGAGIFKELIQNADDAGATEVKFLVDWRTNEDSKENLIDQGMAVCHGPALWAFNNAAFSEEDFKNIQNLGGQTKLEALEKVGRFGVGFNSVYHLTDVPSFVSGSRVLFFDPHATHLSKHIKDKSRPGIGLDLKKNTRLTGRCKDQFKPFQGVFGYSTNTSYNGTLFRLPLRTPQEASESEISDVVYSKPGNANMERLIESFKEGLKPLLLFTQNVRHVTMYTLDEFSDPSSMVETFDVSKSPVKYLREIQSPLSSNRLTDKFQIQSNCLLATSGVMKLNRQGTDKAAEHPVTSMVVKVSCRQGKDNAMSEEWIISSCMGTETSLKLALSESGRKAGLVPCGGVAALLKSVDDSHQDAFIDNPLNGEVFCFLPLSITTGLPVHVNGSFAVASNRRGLWEETSTDRNDLKVEWNKALKEDAVCKAYARLITDATQCCTKDTLYAMLPDRNHTDPDWDKALTPFLDEVLAQKVVWTPADDGKWITPKDAVFNRTSVPTAVLDYLVGAGIDAVTLPKHVMQAIDDTFDRQSLKEVTPGLLRATLKKTGVHNNSREHKLTWLQYALDDEKYDEMEGLELLPLADKTFTTFSKLNKTIFIESEEHPRALLPGLEGRFLDMDTDNQAILLHMQAAATEAEEKARSSHPCLQLRHLSPQLVATHLREALPPDWLQVSHVTWDAARAQQPPEEWLAQLWQYLQVHFPNDLSPFVGLPLLPTVGRGMNATSLVRLEQPSKVMRPRYDETNIPDVIKKLARDVDATVLEDVPPYLNHPKLEEFIHRCTPSGLLGLFLVVGTDKVIPQVNALSPETKKILRAFFAKCDNLLDTGRELLTKLPIFEAVDDTTLKPRYLAALDPEGKMRRIAPDLSADPLPEGLFFPTTLIVTKDLESQTLGHLVRLQQLSTAQLLTEMVEKVRCEDYTREQTDSLMLWILKNLHTLKTKDPGIIDRIQTLAFVTTNNNSKMLTTRVKGALLTAALMDVKFLPVCSERPRSYLPGCQWYPEANSATIFVSPKDARDLQCAELVGATMPIVDGEISDGIISAFGWDKNKLPIEKVVGQLKMGDGLAAPKTVALTSPFNLILDLAPYRFILPEEFRDFKQMFKDAGVKESFDKSDLVQTLHKIQSAPKMSVERDLKLSVDIIGWLVSHPDILEEVRDDILVPIATKDSSRLTLAPVSECTYNDVSWSDAQDILDDEDEEFKPLHKLITLDAAQLLEAPSLSQRVVNAEEFGFDQCGQHEKVTQRLKNILNDYPEGAGIFKELIQNADDAGATEVKFLVDWRTNEDSKENLIDQGMAVCHGPALWAFNNAAFSEEDFKNIQNLGGQTKLEALEKVGRFGVGFNSVYHLTDVPSFVSGSRVLFFDPHATHLSKHIKDKSRPGIGLDLKKNIRLTGRCKDQFKPFQGVFGYSTNTSYNGTLFRLPLRTPQEASESEISDLSYSKPGNANMERLIESFKEGLKPLLLFTQNGVMKLNRQGTDKVVEHPETSMVVKVTCRQGKDNAMSEEWIISSCMGTGTSLKLALSESGRKAGLVPCGEVFCFLPLSVRTGLPVHVNGSFAVESNRRGLWEETSTDKNDLKVEWNKALMEDAVYDVSWEVVIERAESVVDLNKVDQTESRKRIVALLDFIVDKTKKERTKKQLEEARKNLSTIPFLPIMQKPPEWPFEWKGSEYPADALLSALDLQPSKNHDIAGVSNPILCSIVTGKGKHNNRYTVPVSLNRFLGLEDKSPDLSETLTNLMAIVAVDMETLSKEELECTRTSYLKTCQHLQKFCHGSKENENDIATRLFKTPFIMSQVKKKFLLPSDVSFDLKFTCAPYLYQVPEELATELTPLFLACKVKTAFEACDFIRALDHLKEDKGNQILSSNEVNLAQDLLKAASDLKGENIKEHSLWIPDQDGVLRRPSEVCYNDCAWIEQKDDMVFCHKVISRDLAVDKLGVKPVRHKALEAYSHSLTCFGTDFGQVEKLTNRIKNLLDAYPFGKEILKELLQNADDAGATEIHFVYDKQQHDTKHIFDDSWKELQGPALCVYNNRPFTEKDLIGIQSLGEGSKTHDPVKTGKYGVGFNAVYHLTDCPSFMTGGDTLCVFDPQLRFVPGARLECPGRMYRGIDDYFRQQYKDVFDCYLKDKPAFWSPESTMFRFPLRTAMMATDSDLSDEDVTEEVIMDLLGRFKSESFEVLLFLNSVEKIKISVIESDGTSHEFYHAEALISEKAKQDRRKFADCVAESTSKDLYLYSNPFCIMPSAHAYFGLGCCGTLHIRVDPFLAILVVEVGETDVNNRCLKEGIVEAVDFADVARSASCRETVGRWTSVYASEVA</sequence>
<feature type="domain" description="Sacsin/Nov" evidence="2">
    <location>
        <begin position="3965"/>
        <end position="4194"/>
    </location>
</feature>
<feature type="domain" description="Sacsin/Nov" evidence="2">
    <location>
        <begin position="4691"/>
        <end position="4925"/>
    </location>
</feature>
<feature type="domain" description="Sacsin/Nov" evidence="2">
    <location>
        <begin position="1333"/>
        <end position="1577"/>
    </location>
</feature>
<proteinExistence type="predicted"/>
<evidence type="ECO:0000259" key="2">
    <source>
        <dbReference type="Pfam" id="PF25794"/>
    </source>
</evidence>
<dbReference type="GO" id="GO:0030544">
    <property type="term" value="F:Hsp70 protein binding"/>
    <property type="evidence" value="ECO:0007669"/>
    <property type="project" value="TreeGrafter"/>
</dbReference>
<dbReference type="Pfam" id="PF25794">
    <property type="entry name" value="SACS"/>
    <property type="match status" value="5"/>
</dbReference>
<reference evidence="3" key="1">
    <citation type="submission" date="2022-01" db="EMBL/GenBank/DDBJ databases">
        <authorList>
            <person name="Braso-Vives M."/>
        </authorList>
    </citation>
    <scope>NUCLEOTIDE SEQUENCE</scope>
</reference>
<dbReference type="Proteomes" id="UP000838412">
    <property type="component" value="Chromosome 14"/>
</dbReference>
<feature type="region of interest" description="Disordered" evidence="1">
    <location>
        <begin position="224"/>
        <end position="246"/>
    </location>
</feature>
<name>A0A8K0EAQ5_BRALA</name>
<dbReference type="NCBIfam" id="NF047352">
    <property type="entry name" value="P_loop_sacsin"/>
    <property type="match status" value="5"/>
</dbReference>
<feature type="compositionally biased region" description="Basic and acidic residues" evidence="1">
    <location>
        <begin position="236"/>
        <end position="246"/>
    </location>
</feature>
<keyword evidence="4" id="KW-1185">Reference proteome</keyword>
<dbReference type="PANTHER" id="PTHR15600:SF42">
    <property type="entry name" value="SACSIN"/>
    <property type="match status" value="1"/>
</dbReference>
<organism evidence="3 4">
    <name type="scientific">Branchiostoma lanceolatum</name>
    <name type="common">Common lancelet</name>
    <name type="synonym">Amphioxus lanceolatum</name>
    <dbReference type="NCBI Taxonomy" id="7740"/>
    <lineage>
        <taxon>Eukaryota</taxon>
        <taxon>Metazoa</taxon>
        <taxon>Chordata</taxon>
        <taxon>Cephalochordata</taxon>
        <taxon>Leptocardii</taxon>
        <taxon>Amphioxiformes</taxon>
        <taxon>Branchiostomatidae</taxon>
        <taxon>Branchiostoma</taxon>
    </lineage>
</organism>
<dbReference type="EMBL" id="OV696699">
    <property type="protein sequence ID" value="CAH1244398.1"/>
    <property type="molecule type" value="Genomic_DNA"/>
</dbReference>
<evidence type="ECO:0000256" key="1">
    <source>
        <dbReference type="SAM" id="MobiDB-lite"/>
    </source>
</evidence>
<dbReference type="InterPro" id="IPR058210">
    <property type="entry name" value="SACS/Nov_dom"/>
</dbReference>
<accession>A0A8K0EAQ5</accession>
<dbReference type="InterPro" id="IPR036890">
    <property type="entry name" value="HATPase_C_sf"/>
</dbReference>